<gene>
    <name evidence="1" type="ORF">KSB_39640</name>
</gene>
<sequence length="275" mass="31123">MGKDQYLSEIDAAFGGWEAEDFTIRHKIRETRILIASDAHLPYVDRGLLAQMRRAIHRYNIRCVVWLGDLFDMHKFSSYGQTDYSLTWNKEKEIATNIIGRIAADLRENDGYQVISRGNHDYRWIKKLGDHEGMMGLVSSISPELGVLLSKGEIIVSDNPTLEGVPDANGKMTWLFTHPAQFKQPFGTPSQMALMEQMNVASGHAHHFGITRDPSNKFWSVETGGLFLDKSFEYVQRNPSTMRRMVSGFWVIPGLDEMPLGFTNFGDTSKGGDNE</sequence>
<protein>
    <recommendedName>
        <fullName evidence="3">Calcineurin-like phosphoesterase domain-containing protein</fullName>
    </recommendedName>
</protein>
<keyword evidence="2" id="KW-1185">Reference proteome</keyword>
<dbReference type="Proteomes" id="UP000654345">
    <property type="component" value="Unassembled WGS sequence"/>
</dbReference>
<evidence type="ECO:0008006" key="3">
    <source>
        <dbReference type="Google" id="ProtNLM"/>
    </source>
</evidence>
<dbReference type="SUPFAM" id="SSF56300">
    <property type="entry name" value="Metallo-dependent phosphatases"/>
    <property type="match status" value="1"/>
</dbReference>
<evidence type="ECO:0000313" key="1">
    <source>
        <dbReference type="EMBL" id="GHO55489.1"/>
    </source>
</evidence>
<proteinExistence type="predicted"/>
<accession>A0ABQ3URR1</accession>
<name>A0ABQ3URR1_9CHLR</name>
<comment type="caution">
    <text evidence="1">The sequence shown here is derived from an EMBL/GenBank/DDBJ whole genome shotgun (WGS) entry which is preliminary data.</text>
</comment>
<dbReference type="InterPro" id="IPR029052">
    <property type="entry name" value="Metallo-depent_PP-like"/>
</dbReference>
<dbReference type="EMBL" id="BNJG01000001">
    <property type="protein sequence ID" value="GHO55489.1"/>
    <property type="molecule type" value="Genomic_DNA"/>
</dbReference>
<evidence type="ECO:0000313" key="2">
    <source>
        <dbReference type="Proteomes" id="UP000654345"/>
    </source>
</evidence>
<reference evidence="1 2" key="1">
    <citation type="journal article" date="2021" name="Int. J. Syst. Evol. Microbiol.">
        <title>Reticulibacter mediterranei gen. nov., sp. nov., within the new family Reticulibacteraceae fam. nov., and Ktedonospora formicarum gen. nov., sp. nov., Ktedonobacter robiniae sp. nov., Dictyobacter formicarum sp. nov. and Dictyobacter arantiisoli sp. nov., belonging to the class Ktedonobacteria.</title>
        <authorList>
            <person name="Yabe S."/>
            <person name="Zheng Y."/>
            <person name="Wang C.M."/>
            <person name="Sakai Y."/>
            <person name="Abe K."/>
            <person name="Yokota A."/>
            <person name="Donadio S."/>
            <person name="Cavaletti L."/>
            <person name="Monciardini P."/>
        </authorList>
    </citation>
    <scope>NUCLEOTIDE SEQUENCE [LARGE SCALE GENOMIC DNA]</scope>
    <source>
        <strain evidence="1 2">SOSP1-30</strain>
    </source>
</reference>
<organism evidence="1 2">
    <name type="scientific">Ktedonobacter robiniae</name>
    <dbReference type="NCBI Taxonomy" id="2778365"/>
    <lineage>
        <taxon>Bacteria</taxon>
        <taxon>Bacillati</taxon>
        <taxon>Chloroflexota</taxon>
        <taxon>Ktedonobacteria</taxon>
        <taxon>Ktedonobacterales</taxon>
        <taxon>Ktedonobacteraceae</taxon>
        <taxon>Ktedonobacter</taxon>
    </lineage>
</organism>
<dbReference type="RefSeq" id="WP_201372066.1">
    <property type="nucleotide sequence ID" value="NZ_BNJG01000001.1"/>
</dbReference>
<dbReference type="Gene3D" id="3.60.21.10">
    <property type="match status" value="1"/>
</dbReference>